<feature type="domain" description="Alpha-2-macroglobulin bait region" evidence="3">
    <location>
        <begin position="1030"/>
        <end position="1213"/>
    </location>
</feature>
<dbReference type="SMART" id="SM01360">
    <property type="entry name" value="A2M"/>
    <property type="match status" value="1"/>
</dbReference>
<dbReference type="Pfam" id="PF11974">
    <property type="entry name" value="bMG3"/>
    <property type="match status" value="1"/>
</dbReference>
<dbReference type="InterPro" id="IPR021868">
    <property type="entry name" value="Alpha_2_Macroglob_MG3"/>
</dbReference>
<dbReference type="SMART" id="SM01359">
    <property type="entry name" value="A2M_N_2"/>
    <property type="match status" value="1"/>
</dbReference>
<dbReference type="PANTHER" id="PTHR40094">
    <property type="entry name" value="ALPHA-2-MACROGLOBULIN HOMOLOG"/>
    <property type="match status" value="1"/>
</dbReference>
<evidence type="ECO:0000259" key="4">
    <source>
        <dbReference type="SMART" id="SM01360"/>
    </source>
</evidence>
<feature type="region of interest" description="Disordered" evidence="2">
    <location>
        <begin position="809"/>
        <end position="840"/>
    </location>
</feature>
<comment type="similarity">
    <text evidence="1">Belongs to the protease inhibitor I39 (alpha-2-macroglobulin) family. Bacterial alpha-2-macroglobulin subfamily.</text>
</comment>
<dbReference type="Pfam" id="PF17973">
    <property type="entry name" value="bMG10"/>
    <property type="match status" value="1"/>
</dbReference>
<name>A0A7V8FQ33_9BURK</name>
<dbReference type="Pfam" id="PF01835">
    <property type="entry name" value="MG2"/>
    <property type="match status" value="1"/>
</dbReference>
<dbReference type="Pfam" id="PF07703">
    <property type="entry name" value="A2M_BRD"/>
    <property type="match status" value="1"/>
</dbReference>
<keyword evidence="5" id="KW-0449">Lipoprotein</keyword>
<feature type="domain" description="Alpha-2-macroglobulin" evidence="4">
    <location>
        <begin position="1272"/>
        <end position="1377"/>
    </location>
</feature>
<dbReference type="EMBL" id="WNDQ01000014">
    <property type="protein sequence ID" value="KAF1022151.1"/>
    <property type="molecule type" value="Genomic_DNA"/>
</dbReference>
<evidence type="ECO:0000313" key="6">
    <source>
        <dbReference type="Proteomes" id="UP000461670"/>
    </source>
</evidence>
<dbReference type="InterPro" id="IPR001599">
    <property type="entry name" value="Macroglobln_a2"/>
</dbReference>
<accession>A0A7V8FQ33</accession>
<dbReference type="InterPro" id="IPR011625">
    <property type="entry name" value="A2M_N_BRD"/>
</dbReference>
<feature type="compositionally biased region" description="Acidic residues" evidence="2">
    <location>
        <begin position="823"/>
        <end position="835"/>
    </location>
</feature>
<dbReference type="InterPro" id="IPR051802">
    <property type="entry name" value="YfhM-like"/>
</dbReference>
<reference evidence="6" key="1">
    <citation type="journal article" date="2020" name="MBio">
        <title>Horizontal gene transfer to a defensive symbiont with a reduced genome amongst a multipartite beetle microbiome.</title>
        <authorList>
            <person name="Waterworth S.C."/>
            <person name="Florez L.V."/>
            <person name="Rees E.R."/>
            <person name="Hertweck C."/>
            <person name="Kaltenpoth M."/>
            <person name="Kwan J.C."/>
        </authorList>
    </citation>
    <scope>NUCLEOTIDE SEQUENCE [LARGE SCALE GENOMIC DNA]</scope>
</reference>
<protein>
    <submittedName>
        <fullName evidence="5">Putative lipoprotein YfhM</fullName>
    </submittedName>
</protein>
<dbReference type="PANTHER" id="PTHR40094:SF1">
    <property type="entry name" value="UBIQUITIN DOMAIN-CONTAINING PROTEIN"/>
    <property type="match status" value="1"/>
</dbReference>
<dbReference type="InterPro" id="IPR041246">
    <property type="entry name" value="Bact_MG10"/>
</dbReference>
<evidence type="ECO:0000259" key="3">
    <source>
        <dbReference type="SMART" id="SM01359"/>
    </source>
</evidence>
<dbReference type="InterPro" id="IPR002890">
    <property type="entry name" value="MG2"/>
</dbReference>
<organism evidence="5 6">
    <name type="scientific">Paracidovorax wautersii</name>
    <dbReference type="NCBI Taxonomy" id="1177982"/>
    <lineage>
        <taxon>Bacteria</taxon>
        <taxon>Pseudomonadati</taxon>
        <taxon>Pseudomonadota</taxon>
        <taxon>Betaproteobacteria</taxon>
        <taxon>Burkholderiales</taxon>
        <taxon>Comamonadaceae</taxon>
        <taxon>Paracidovorax</taxon>
    </lineage>
</organism>
<evidence type="ECO:0000313" key="5">
    <source>
        <dbReference type="EMBL" id="KAF1022151.1"/>
    </source>
</evidence>
<sequence length="2015" mass="217682">MQQRRLFGFPPAARNTAGQIHGWLGAMAAGILLALPAVAQTPAAPLQILSVSPQGSTTAEVRQIVAKFNADAVAFGDPQAAAPLSVGTFRSPTGQAVGGTASYRFDTGGPALQRLRPGTWQDIEEEQTFVLEFNAPATPQSVQAHVWCKPEDLGERVPVRRITGQPRADLLATLKLTAQAQAAPDRFHVLACSRRLTAGTELQLVIEPGVSTPSGLAFSKAQSRAYKVRAPFTASSSCERENAQAACMPIRPIQLSFSAPVTRAQAGAVRLRDTAAGGQSLVPQLEEEGGADDVVNSVRFQPPLPPRAQLQIELPAGFQDASGRPLANTANFPLAVPTADVPPLAKFAASPFGVVERYAEPDGPPLLPVTLRRVEAELAVKGVAQTAPAAGVVSTLRPGDDADIIRWSRQVGRYDTATPYDTVRRERLRADGVQAPPITGDNDRHWVATRQVSLLDRQRDARKLDLPRPLNQDPRPFEVVGIPLQPGFNVVEIASPLLGQSLLDAKYGAGRTMYVRTSALVTNLAVHFKLGRENALAWVTSLDKGRPVAGAAVRVSGCDGTEIATAVTGEDGIARFEGLSPQAPVCRADDDYRQAYFVSARAKDSHGGAEDDLAFTWSDWTRGIEPWRFNLPTDLSARPDTRLHTVLDRTLLRAGETVSMKHLLRTETRHGLVYGPMRLARAVATHVGSGDEFELDLNEASGTGATSEFAIPRDAKLGQYDITLTAAPDGDADSKDAVTQTTGSFRVEEFRLPVLQGRIAPASGEPLVATAQVPTRVQLDYVAGGPAGNLPVQVSALVRSKAIDFRDYDDFQFGPPRARGNDDRDEDAEGEDNPGPDDQRIVLDKAPLVLDRQGQGQLDVGPLPAADRPRELVLEATYADPNGEVQTLSSTQSLWPAAVVAGIRTEGWASVGKSVALQALALDLQGRAQAGVALSVRAAIHTTTTSRKRMVGGFYSYDHQRSTRDLGEVCSGKSDSRGRLVCTAKLDTAGEIELVATATDAQGRTVQAASSVWVTKQGELWFDAQDHDRIDLLPEQKSYQPGDTAVFQVRMPFRQATALITVEREGILETHVEQLAGNDPTVRLKVGADWGPNVYVSAFVLRGRLIDVPWYSFFTWGYKSPREWWRAFRYDSQDYVAPTALVDLSKPAYRLGVAEIRVGLAQRQLAVQVQADKPRYQVREPAQITITVKRADGQPAAHARVAVAAVDKALLELWPNRSWQLLDAMYQRRSWGVQTATAQMEIIGRRHYGRKAVPAGGDGGARGQTRELFDTLLLWQPDVQLDAQGQARLTVPLNDALTSFRIVAVADVPEAPDAPDSSGGSADPAGLFGTGWTDIQTGQDLQIISGLPPLVRDDDHYRAQLTLRNGSERAMKIEVTPRATLLTLAPQTVELAAGESREIGWDVQAPPALAQTRTQAILWEIEARDTAGSGARDALKVSQRVLPSVPVAVQQATLVQLDPAQPYALSVAPPPTALPGRGGVQIALQPTLAAGLTGVRDWFANYPYACLEQQASKAIGMQDTAAWQALMQTLPTYLDADGLASYFPPSAGDAHGGSDTLSAYLLAASDEAARLNPAFAMPAESRERLENALADFAEGRLQRRFWSPRADLDVRKLAAIEALSRHGKATPRQLESITINPGQWPTSAVIDWLAILHRLQTVPNRAQQLEGAQNVLRTRLSYQGTRLIFSTEASDAWWWLMAGGDVNTARLILAVLDDPAWRDDLGRLANGFIARQQGGAWHTTTANLWGSLALQAFSRRFESEPVAGTTRAQLGAAQASVDWRRVEPIPASEQPHAQAYYGAPAAPGMLRNNTMALPWPAAATAAAPAELRVTQDGSGRPWMTLQSVAAVPRTTPVSAGYTVKKTVTAVEQAQPALAAGTYRRGDVLRVRLEVNATADMSWVVINDPIPGGATILGSGLGRDSAIAVARGTPGADASSEADTSARYRWDQPWLAYQERAFDGLRAYYQFVPRGRFTLEYTVRLSNVGDFTLPPTRVEALYAPEMFGEWPNARIRVQGR</sequence>
<proteinExistence type="inferred from homology"/>
<evidence type="ECO:0000256" key="2">
    <source>
        <dbReference type="SAM" id="MobiDB-lite"/>
    </source>
</evidence>
<dbReference type="Proteomes" id="UP000461670">
    <property type="component" value="Unassembled WGS sequence"/>
</dbReference>
<comment type="caution">
    <text evidence="5">The sequence shown here is derived from an EMBL/GenBank/DDBJ whole genome shotgun (WGS) entry which is preliminary data.</text>
</comment>
<evidence type="ECO:0000256" key="1">
    <source>
        <dbReference type="ARBA" id="ARBA00010556"/>
    </source>
</evidence>
<gene>
    <name evidence="5" type="primary">yfhM</name>
    <name evidence="5" type="ORF">GAK30_01296</name>
</gene>
<dbReference type="GO" id="GO:0004866">
    <property type="term" value="F:endopeptidase inhibitor activity"/>
    <property type="evidence" value="ECO:0007669"/>
    <property type="project" value="InterPro"/>
</dbReference>